<evidence type="ECO:0000256" key="1">
    <source>
        <dbReference type="ARBA" id="ARBA00023015"/>
    </source>
</evidence>
<dbReference type="PROSITE" id="PS50043">
    <property type="entry name" value="HTH_LUXR_2"/>
    <property type="match status" value="1"/>
</dbReference>
<dbReference type="Proteomes" id="UP000283644">
    <property type="component" value="Unassembled WGS sequence"/>
</dbReference>
<dbReference type="CDD" id="cd06170">
    <property type="entry name" value="LuxR_C_like"/>
    <property type="match status" value="1"/>
</dbReference>
<protein>
    <submittedName>
        <fullName evidence="5">DNA-binding response regulator</fullName>
    </submittedName>
</protein>
<comment type="caution">
    <text evidence="5">The sequence shown here is derived from an EMBL/GenBank/DDBJ whole genome shotgun (WGS) entry which is preliminary data.</text>
</comment>
<dbReference type="SUPFAM" id="SSF46894">
    <property type="entry name" value="C-terminal effector domain of the bipartite response regulators"/>
    <property type="match status" value="1"/>
</dbReference>
<sequence length="284" mass="30492">MEAGQAEAGAENAIARSLATLRARAGIDMAFGAKVNPDGRAMTILQISGGLTRSLSGLIITSGAGLGGKTLLLGRPALVRDYLAAQGITHVYDHAVEQERLRTVAALPVRVGNAPKYVVYLGNRRPLELGDRWLDALAPRLGELERELAVQEELNRRLRQLAAPTPNEPPALSEGELREIANELAALAGEVFDDGLRARLQALHQRVAPDHAVPQHRQPTVFLTPRETAVLEQVAAGCSNADAAERLGLLPNTVKSYLKSAMRKLDVNNRVQAIVAAREAGVIR</sequence>
<dbReference type="AlphaFoldDB" id="A0A417XTV6"/>
<keyword evidence="6" id="KW-1185">Reference proteome</keyword>
<dbReference type="InterPro" id="IPR036388">
    <property type="entry name" value="WH-like_DNA-bd_sf"/>
</dbReference>
<dbReference type="InterPro" id="IPR016032">
    <property type="entry name" value="Sig_transdc_resp-reg_C-effctor"/>
</dbReference>
<evidence type="ECO:0000259" key="4">
    <source>
        <dbReference type="PROSITE" id="PS50043"/>
    </source>
</evidence>
<dbReference type="PRINTS" id="PR00038">
    <property type="entry name" value="HTHLUXR"/>
</dbReference>
<dbReference type="InterPro" id="IPR039420">
    <property type="entry name" value="WalR-like"/>
</dbReference>
<dbReference type="InterPro" id="IPR029016">
    <property type="entry name" value="GAF-like_dom_sf"/>
</dbReference>
<name>A0A417XTV6_9ACTN</name>
<keyword evidence="1" id="KW-0805">Transcription regulation</keyword>
<dbReference type="GO" id="GO:0006355">
    <property type="term" value="P:regulation of DNA-templated transcription"/>
    <property type="evidence" value="ECO:0007669"/>
    <property type="project" value="InterPro"/>
</dbReference>
<dbReference type="Pfam" id="PF00196">
    <property type="entry name" value="GerE"/>
    <property type="match status" value="1"/>
</dbReference>
<dbReference type="Gene3D" id="3.30.450.40">
    <property type="match status" value="1"/>
</dbReference>
<keyword evidence="3" id="KW-0804">Transcription</keyword>
<dbReference type="GO" id="GO:0003677">
    <property type="term" value="F:DNA binding"/>
    <property type="evidence" value="ECO:0007669"/>
    <property type="project" value="UniProtKB-KW"/>
</dbReference>
<evidence type="ECO:0000256" key="3">
    <source>
        <dbReference type="ARBA" id="ARBA00023163"/>
    </source>
</evidence>
<dbReference type="OrthoDB" id="4069167at2"/>
<gene>
    <name evidence="5" type="ORF">D0Z08_27795</name>
</gene>
<dbReference type="EMBL" id="QXGH01000040">
    <property type="protein sequence ID" value="RHW23750.1"/>
    <property type="molecule type" value="Genomic_DNA"/>
</dbReference>
<feature type="domain" description="HTH luxR-type" evidence="4">
    <location>
        <begin position="216"/>
        <end position="281"/>
    </location>
</feature>
<accession>A0A417XTV6</accession>
<dbReference type="SUPFAM" id="SSF55781">
    <property type="entry name" value="GAF domain-like"/>
    <property type="match status" value="1"/>
</dbReference>
<evidence type="ECO:0000313" key="5">
    <source>
        <dbReference type="EMBL" id="RHW23750.1"/>
    </source>
</evidence>
<evidence type="ECO:0000256" key="2">
    <source>
        <dbReference type="ARBA" id="ARBA00023125"/>
    </source>
</evidence>
<organism evidence="5 6">
    <name type="scientific">Nocardioides immobilis</name>
    <dbReference type="NCBI Taxonomy" id="2049295"/>
    <lineage>
        <taxon>Bacteria</taxon>
        <taxon>Bacillati</taxon>
        <taxon>Actinomycetota</taxon>
        <taxon>Actinomycetes</taxon>
        <taxon>Propionibacteriales</taxon>
        <taxon>Nocardioidaceae</taxon>
        <taxon>Nocardioides</taxon>
    </lineage>
</organism>
<dbReference type="RefSeq" id="WP_118928547.1">
    <property type="nucleotide sequence ID" value="NZ_QXGH01000040.1"/>
</dbReference>
<keyword evidence="2 5" id="KW-0238">DNA-binding</keyword>
<reference evidence="5 6" key="1">
    <citation type="submission" date="2018-09" db="EMBL/GenBank/DDBJ databases">
        <title>Genome sequencing of Nocardioides immobilis CCTCC AB 2017083 for comparison to Nocardioides silvaticus.</title>
        <authorList>
            <person name="Li C."/>
            <person name="Wang G."/>
        </authorList>
    </citation>
    <scope>NUCLEOTIDE SEQUENCE [LARGE SCALE GENOMIC DNA]</scope>
    <source>
        <strain evidence="5 6">CCTCC AB 2017083</strain>
    </source>
</reference>
<dbReference type="InterPro" id="IPR000792">
    <property type="entry name" value="Tscrpt_reg_LuxR_C"/>
</dbReference>
<dbReference type="SMART" id="SM00421">
    <property type="entry name" value="HTH_LUXR"/>
    <property type="match status" value="1"/>
</dbReference>
<dbReference type="Gene3D" id="1.10.10.10">
    <property type="entry name" value="Winged helix-like DNA-binding domain superfamily/Winged helix DNA-binding domain"/>
    <property type="match status" value="1"/>
</dbReference>
<evidence type="ECO:0000313" key="6">
    <source>
        <dbReference type="Proteomes" id="UP000283644"/>
    </source>
</evidence>
<proteinExistence type="predicted"/>
<dbReference type="PANTHER" id="PTHR43214">
    <property type="entry name" value="TWO-COMPONENT RESPONSE REGULATOR"/>
    <property type="match status" value="1"/>
</dbReference>